<name>A0ABP3E4X5_9GAMM</name>
<feature type="domain" description="ABC transporter" evidence="4">
    <location>
        <begin position="21"/>
        <end position="266"/>
    </location>
</feature>
<keyword evidence="2" id="KW-0547">Nucleotide-binding</keyword>
<dbReference type="PROSITE" id="PS50893">
    <property type="entry name" value="ABC_TRANSPORTER_2"/>
    <property type="match status" value="1"/>
</dbReference>
<keyword evidence="3 5" id="KW-0067">ATP-binding</keyword>
<keyword evidence="6" id="KW-1185">Reference proteome</keyword>
<dbReference type="InterPro" id="IPR003439">
    <property type="entry name" value="ABC_transporter-like_ATP-bd"/>
</dbReference>
<reference evidence="6" key="1">
    <citation type="journal article" date="2019" name="Int. J. Syst. Evol. Microbiol.">
        <title>The Global Catalogue of Microorganisms (GCM) 10K type strain sequencing project: providing services to taxonomists for standard genome sequencing and annotation.</title>
        <authorList>
            <consortium name="The Broad Institute Genomics Platform"/>
            <consortium name="The Broad Institute Genome Sequencing Center for Infectious Disease"/>
            <person name="Wu L."/>
            <person name="Ma J."/>
        </authorList>
    </citation>
    <scope>NUCLEOTIDE SEQUENCE [LARGE SCALE GENOMIC DNA]</scope>
    <source>
        <strain evidence="6">JCM 16242</strain>
    </source>
</reference>
<dbReference type="PANTHER" id="PTHR43553:SF3">
    <property type="entry name" value="ABC TRANSPORTER ATP-BINDING PROTEIN MODF"/>
    <property type="match status" value="1"/>
</dbReference>
<organism evidence="5 6">
    <name type="scientific">Rhodanobacter caeni</name>
    <dbReference type="NCBI Taxonomy" id="657654"/>
    <lineage>
        <taxon>Bacteria</taxon>
        <taxon>Pseudomonadati</taxon>
        <taxon>Pseudomonadota</taxon>
        <taxon>Gammaproteobacteria</taxon>
        <taxon>Lysobacterales</taxon>
        <taxon>Rhodanobacteraceae</taxon>
        <taxon>Rhodanobacter</taxon>
    </lineage>
</organism>
<evidence type="ECO:0000256" key="2">
    <source>
        <dbReference type="ARBA" id="ARBA00022741"/>
    </source>
</evidence>
<proteinExistence type="predicted"/>
<dbReference type="SUPFAM" id="SSF52540">
    <property type="entry name" value="P-loop containing nucleoside triphosphate hydrolases"/>
    <property type="match status" value="1"/>
</dbReference>
<accession>A0ABP3E4X5</accession>
<evidence type="ECO:0000313" key="5">
    <source>
        <dbReference type="EMBL" id="GAA0250201.1"/>
    </source>
</evidence>
<dbReference type="Proteomes" id="UP001500657">
    <property type="component" value="Unassembled WGS sequence"/>
</dbReference>
<evidence type="ECO:0000259" key="4">
    <source>
        <dbReference type="PROSITE" id="PS50893"/>
    </source>
</evidence>
<evidence type="ECO:0000256" key="3">
    <source>
        <dbReference type="ARBA" id="ARBA00022840"/>
    </source>
</evidence>
<dbReference type="InterPro" id="IPR003593">
    <property type="entry name" value="AAA+_ATPase"/>
</dbReference>
<gene>
    <name evidence="5" type="ORF">GCM10009126_14560</name>
</gene>
<dbReference type="GO" id="GO:0005524">
    <property type="term" value="F:ATP binding"/>
    <property type="evidence" value="ECO:0007669"/>
    <property type="project" value="UniProtKB-KW"/>
</dbReference>
<dbReference type="SMART" id="SM00382">
    <property type="entry name" value="AAA"/>
    <property type="match status" value="1"/>
</dbReference>
<evidence type="ECO:0000313" key="6">
    <source>
        <dbReference type="Proteomes" id="UP001500657"/>
    </source>
</evidence>
<sequence>MSFAPITAPPHADVAADAPVLRIDNASVMRGARLILDRLSLQVDAGQHTVILGANGSGKSTLVQLIARQLYPLVRTDDAGPSVSVFGRDRWNVSELRQLLGIVSPALQLDYTSDAPLEVFDAVVSGFFSARGLGLDHQVSETMREQAQQALEQIGAAHLIGRPMATLSTGEARRVLIARALVHRPRALLLDEPCAGLDMASRRHFLENLRQLACGGTTLMLVTHHVEEIVPEIAQVLLLREGRVLRHGSKADVLSGPALSEAFGMPVHVQQQGDYYAATPA</sequence>
<dbReference type="RefSeq" id="WP_343881679.1">
    <property type="nucleotide sequence ID" value="NZ_BAAAFO010000002.1"/>
</dbReference>
<dbReference type="Pfam" id="PF00005">
    <property type="entry name" value="ABC_tran"/>
    <property type="match status" value="1"/>
</dbReference>
<dbReference type="PANTHER" id="PTHR43553">
    <property type="entry name" value="HEAVY METAL TRANSPORTER"/>
    <property type="match status" value="1"/>
</dbReference>
<dbReference type="Gene3D" id="3.40.50.300">
    <property type="entry name" value="P-loop containing nucleotide triphosphate hydrolases"/>
    <property type="match status" value="1"/>
</dbReference>
<comment type="caution">
    <text evidence="5">The sequence shown here is derived from an EMBL/GenBank/DDBJ whole genome shotgun (WGS) entry which is preliminary data.</text>
</comment>
<dbReference type="EMBL" id="BAAAFO010000002">
    <property type="protein sequence ID" value="GAA0250201.1"/>
    <property type="molecule type" value="Genomic_DNA"/>
</dbReference>
<dbReference type="InterPro" id="IPR050095">
    <property type="entry name" value="ECF_ABC_transporter_ATP-bd"/>
</dbReference>
<protein>
    <submittedName>
        <fullName evidence="5">ATP-binding cassette domain-containing protein</fullName>
    </submittedName>
</protein>
<dbReference type="InterPro" id="IPR027417">
    <property type="entry name" value="P-loop_NTPase"/>
</dbReference>
<evidence type="ECO:0000256" key="1">
    <source>
        <dbReference type="ARBA" id="ARBA00022448"/>
    </source>
</evidence>
<keyword evidence="1" id="KW-0813">Transport</keyword>